<gene>
    <name evidence="2" type="primary">grpE</name>
    <name evidence="2" type="ORF">ACFPFM_23960</name>
</gene>
<dbReference type="SUPFAM" id="SSF51064">
    <property type="entry name" value="Head domain of nucleotide exchange factor GrpE"/>
    <property type="match status" value="1"/>
</dbReference>
<evidence type="ECO:0000313" key="3">
    <source>
        <dbReference type="Proteomes" id="UP001595833"/>
    </source>
</evidence>
<comment type="caution">
    <text evidence="2">The sequence shown here is derived from an EMBL/GenBank/DDBJ whole genome shotgun (WGS) entry which is preliminary data.</text>
</comment>
<protein>
    <submittedName>
        <fullName evidence="2">Nucleotide exchange factor GrpE</fullName>
    </submittedName>
</protein>
<evidence type="ECO:0000313" key="2">
    <source>
        <dbReference type="EMBL" id="MFC5056787.1"/>
    </source>
</evidence>
<evidence type="ECO:0000256" key="1">
    <source>
        <dbReference type="ARBA" id="ARBA00023186"/>
    </source>
</evidence>
<dbReference type="InterPro" id="IPR009012">
    <property type="entry name" value="GrpE_head"/>
</dbReference>
<dbReference type="Proteomes" id="UP001595833">
    <property type="component" value="Unassembled WGS sequence"/>
</dbReference>
<accession>A0ABV9Y571</accession>
<reference evidence="3" key="1">
    <citation type="journal article" date="2019" name="Int. J. Syst. Evol. Microbiol.">
        <title>The Global Catalogue of Microorganisms (GCM) 10K type strain sequencing project: providing services to taxonomists for standard genome sequencing and annotation.</title>
        <authorList>
            <consortium name="The Broad Institute Genomics Platform"/>
            <consortium name="The Broad Institute Genome Sequencing Center for Infectious Disease"/>
            <person name="Wu L."/>
            <person name="Ma J."/>
        </authorList>
    </citation>
    <scope>NUCLEOTIDE SEQUENCE [LARGE SCALE GENOMIC DNA]</scope>
    <source>
        <strain evidence="3">KCTC 12848</strain>
    </source>
</reference>
<dbReference type="InterPro" id="IPR000740">
    <property type="entry name" value="GrpE"/>
</dbReference>
<proteinExistence type="predicted"/>
<dbReference type="EMBL" id="JBHSJB010000023">
    <property type="protein sequence ID" value="MFC5056787.1"/>
    <property type="molecule type" value="Genomic_DNA"/>
</dbReference>
<dbReference type="Pfam" id="PF01025">
    <property type="entry name" value="GrpE"/>
    <property type="match status" value="1"/>
</dbReference>
<sequence length="124" mass="12947">MEPGGGTEPGAAASDAGVNSTIADELLDQALAERRALVRLCLYALDRARSSGIVERIEEGLAGIGVTALRPDGERFDPTRHEAGGTVPTEDASLDGVVAETEVVGFVDRGRTLRAPVVTVYTAR</sequence>
<keyword evidence="3" id="KW-1185">Reference proteome</keyword>
<dbReference type="Gene3D" id="2.30.22.10">
    <property type="entry name" value="Head domain of nucleotide exchange factor GrpE"/>
    <property type="match status" value="1"/>
</dbReference>
<dbReference type="RefSeq" id="WP_380647431.1">
    <property type="nucleotide sequence ID" value="NZ_BAAAKE010000001.1"/>
</dbReference>
<organism evidence="2 3">
    <name type="scientific">Saccharothrix xinjiangensis</name>
    <dbReference type="NCBI Taxonomy" id="204798"/>
    <lineage>
        <taxon>Bacteria</taxon>
        <taxon>Bacillati</taxon>
        <taxon>Actinomycetota</taxon>
        <taxon>Actinomycetes</taxon>
        <taxon>Pseudonocardiales</taxon>
        <taxon>Pseudonocardiaceae</taxon>
        <taxon>Saccharothrix</taxon>
    </lineage>
</organism>
<name>A0ABV9Y571_9PSEU</name>
<keyword evidence="1" id="KW-0143">Chaperone</keyword>